<dbReference type="PANTHER" id="PTHR24180">
    <property type="entry name" value="CYCLIN-DEPENDENT KINASE INHIBITOR 2C-RELATED"/>
    <property type="match status" value="1"/>
</dbReference>
<feature type="repeat" description="ANK" evidence="3">
    <location>
        <begin position="258"/>
        <end position="291"/>
    </location>
</feature>
<accession>A0A8K1FJQ3</accession>
<keyword evidence="1" id="KW-0677">Repeat</keyword>
<dbReference type="SMART" id="SM00248">
    <property type="entry name" value="ANK"/>
    <property type="match status" value="2"/>
</dbReference>
<dbReference type="PANTHER" id="PTHR24180:SF45">
    <property type="entry name" value="POLY [ADP-RIBOSE] POLYMERASE TANKYRASE"/>
    <property type="match status" value="1"/>
</dbReference>
<protein>
    <recommendedName>
        <fullName evidence="6">Ankyrin repeat protein</fullName>
    </recommendedName>
</protein>
<dbReference type="SUPFAM" id="SSF48403">
    <property type="entry name" value="Ankyrin repeat"/>
    <property type="match status" value="1"/>
</dbReference>
<keyword evidence="2 3" id="KW-0040">ANK repeat</keyword>
<sequence>MDANQRRLLFHAAFVGDLEGLAQIFRREAVAPSLTRVNAACREYRTAALAANQSPFKEPDTLVDAWWVDSPLPSVRVSLFKNLLHYDQHHVFAWFFGTEATELIGDTVRALFEFVCDVVVDIPTVRVEVLEAILSSHLHVQVMTSVEQDLIMAKLVQRLLHYSTVDGIDPVVIRLLVAHGCDLTSPTSGDILAFNDWTNGRDPVVLETLLDCGLCPLLSSVWLNVLETTAADAMTTSPEGAVSTLLRQGVDINATNRFGMTALHHAVFWTEFPDLLPLLIRFGADVNAQDNNGMTALDYLIPESPSELKIAMLDILLTYGADPFIVGADGKSAFTSLKATTGGQAYITSRPAFFAR</sequence>
<evidence type="ECO:0000313" key="4">
    <source>
        <dbReference type="EMBL" id="TMW65176.1"/>
    </source>
</evidence>
<dbReference type="InterPro" id="IPR036770">
    <property type="entry name" value="Ankyrin_rpt-contain_sf"/>
</dbReference>
<dbReference type="Pfam" id="PF12796">
    <property type="entry name" value="Ank_2"/>
    <property type="match status" value="1"/>
</dbReference>
<comment type="caution">
    <text evidence="4">The sequence shown here is derived from an EMBL/GenBank/DDBJ whole genome shotgun (WGS) entry which is preliminary data.</text>
</comment>
<evidence type="ECO:0000313" key="5">
    <source>
        <dbReference type="Proteomes" id="UP000794436"/>
    </source>
</evidence>
<dbReference type="Gene3D" id="1.25.40.20">
    <property type="entry name" value="Ankyrin repeat-containing domain"/>
    <property type="match status" value="1"/>
</dbReference>
<evidence type="ECO:0000256" key="2">
    <source>
        <dbReference type="ARBA" id="ARBA00023043"/>
    </source>
</evidence>
<dbReference type="OrthoDB" id="38351at2759"/>
<dbReference type="PROSITE" id="PS50297">
    <property type="entry name" value="ANK_REP_REGION"/>
    <property type="match status" value="1"/>
</dbReference>
<proteinExistence type="predicted"/>
<dbReference type="EMBL" id="SPLM01000038">
    <property type="protein sequence ID" value="TMW65176.1"/>
    <property type="molecule type" value="Genomic_DNA"/>
</dbReference>
<dbReference type="InterPro" id="IPR002110">
    <property type="entry name" value="Ankyrin_rpt"/>
</dbReference>
<gene>
    <name evidence="4" type="ORF">Poli38472_009343</name>
</gene>
<evidence type="ECO:0000256" key="3">
    <source>
        <dbReference type="PROSITE-ProRule" id="PRU00023"/>
    </source>
</evidence>
<name>A0A8K1FJQ3_PYTOL</name>
<dbReference type="InterPro" id="IPR051637">
    <property type="entry name" value="Ank_repeat_dom-contain_49"/>
</dbReference>
<evidence type="ECO:0008006" key="6">
    <source>
        <dbReference type="Google" id="ProtNLM"/>
    </source>
</evidence>
<dbReference type="AlphaFoldDB" id="A0A8K1FJQ3"/>
<evidence type="ECO:0000256" key="1">
    <source>
        <dbReference type="ARBA" id="ARBA00022737"/>
    </source>
</evidence>
<dbReference type="Proteomes" id="UP000794436">
    <property type="component" value="Unassembled WGS sequence"/>
</dbReference>
<dbReference type="PROSITE" id="PS50088">
    <property type="entry name" value="ANK_REPEAT"/>
    <property type="match status" value="1"/>
</dbReference>
<organism evidence="4 5">
    <name type="scientific">Pythium oligandrum</name>
    <name type="common">Mycoparasitic fungus</name>
    <dbReference type="NCBI Taxonomy" id="41045"/>
    <lineage>
        <taxon>Eukaryota</taxon>
        <taxon>Sar</taxon>
        <taxon>Stramenopiles</taxon>
        <taxon>Oomycota</taxon>
        <taxon>Peronosporomycetes</taxon>
        <taxon>Pythiales</taxon>
        <taxon>Pythiaceae</taxon>
        <taxon>Pythium</taxon>
    </lineage>
</organism>
<keyword evidence="5" id="KW-1185">Reference proteome</keyword>
<reference evidence="4" key="1">
    <citation type="submission" date="2019-03" db="EMBL/GenBank/DDBJ databases">
        <title>Long read genome sequence of the mycoparasitic Pythium oligandrum ATCC 38472 isolated from sugarbeet rhizosphere.</title>
        <authorList>
            <person name="Gaulin E."/>
        </authorList>
    </citation>
    <scope>NUCLEOTIDE SEQUENCE</scope>
    <source>
        <strain evidence="4">ATCC 38472_TT</strain>
    </source>
</reference>